<organism evidence="6 7">
    <name type="scientific">Aequorivita lipolytica</name>
    <dbReference type="NCBI Taxonomy" id="153267"/>
    <lineage>
        <taxon>Bacteria</taxon>
        <taxon>Pseudomonadati</taxon>
        <taxon>Bacteroidota</taxon>
        <taxon>Flavobacteriia</taxon>
        <taxon>Flavobacteriales</taxon>
        <taxon>Flavobacteriaceae</taxon>
        <taxon>Aequorivita</taxon>
    </lineage>
</organism>
<proteinExistence type="inferred from homology"/>
<protein>
    <submittedName>
        <fullName evidence="6">RNA methyltransferase</fullName>
    </submittedName>
</protein>
<dbReference type="InterPro" id="IPR053888">
    <property type="entry name" value="MRM3-like_sub_bind"/>
</dbReference>
<keyword evidence="3 6" id="KW-0808">Transferase</keyword>
<dbReference type="Proteomes" id="UP000321945">
    <property type="component" value="Unassembled WGS sequence"/>
</dbReference>
<name>A0A5C6YKQ8_9FLAO</name>
<dbReference type="GO" id="GO:0003723">
    <property type="term" value="F:RNA binding"/>
    <property type="evidence" value="ECO:0007669"/>
    <property type="project" value="InterPro"/>
</dbReference>
<dbReference type="GO" id="GO:0006396">
    <property type="term" value="P:RNA processing"/>
    <property type="evidence" value="ECO:0007669"/>
    <property type="project" value="InterPro"/>
</dbReference>
<dbReference type="InterPro" id="IPR029026">
    <property type="entry name" value="tRNA_m1G_MTases_N"/>
</dbReference>
<evidence type="ECO:0000256" key="1">
    <source>
        <dbReference type="ARBA" id="ARBA00007228"/>
    </source>
</evidence>
<evidence type="ECO:0000259" key="5">
    <source>
        <dbReference type="Pfam" id="PF22435"/>
    </source>
</evidence>
<dbReference type="Pfam" id="PF22435">
    <property type="entry name" value="MRM3-like_sub_bind"/>
    <property type="match status" value="1"/>
</dbReference>
<dbReference type="InterPro" id="IPR051259">
    <property type="entry name" value="rRNA_Methyltransferase"/>
</dbReference>
<keyword evidence="7" id="KW-1185">Reference proteome</keyword>
<evidence type="ECO:0000313" key="7">
    <source>
        <dbReference type="Proteomes" id="UP000321945"/>
    </source>
</evidence>
<dbReference type="Pfam" id="PF00588">
    <property type="entry name" value="SpoU_methylase"/>
    <property type="match status" value="1"/>
</dbReference>
<gene>
    <name evidence="6" type="ORF">ESV24_13835</name>
</gene>
<dbReference type="GO" id="GO:0008173">
    <property type="term" value="F:RNA methyltransferase activity"/>
    <property type="evidence" value="ECO:0007669"/>
    <property type="project" value="InterPro"/>
</dbReference>
<dbReference type="Gene3D" id="3.30.1330.30">
    <property type="match status" value="1"/>
</dbReference>
<dbReference type="InterPro" id="IPR001537">
    <property type="entry name" value="SpoU_MeTrfase"/>
</dbReference>
<evidence type="ECO:0000256" key="2">
    <source>
        <dbReference type="ARBA" id="ARBA00022603"/>
    </source>
</evidence>
<evidence type="ECO:0000259" key="4">
    <source>
        <dbReference type="Pfam" id="PF00588"/>
    </source>
</evidence>
<dbReference type="SUPFAM" id="SSF75217">
    <property type="entry name" value="alpha/beta knot"/>
    <property type="match status" value="1"/>
</dbReference>
<dbReference type="Gene3D" id="3.40.1280.10">
    <property type="match status" value="1"/>
</dbReference>
<dbReference type="GO" id="GO:0032259">
    <property type="term" value="P:methylation"/>
    <property type="evidence" value="ECO:0007669"/>
    <property type="project" value="UniProtKB-KW"/>
</dbReference>
<sequence>MHKTITSFHNSLIKQIVLLQEKARERRKTNLFVIEGQREISLALKGGYQLKTLLFCPEIISEEEIITLKKSVNSEIESIEINSEIYQKLAYRGSTEGVLAIAKTKDLNISNLPFSSAQGPSPKNPLILVIEAPEKPGNIGALLRTADAANVDAVIIANPKTDLYNPNIIRSSVGCLFTNTIATGSTSEIISFLKQRNINIYCAALQASVQYDTVDFKKPTAIVVGTEATGLSEEWLLNSTQNIIIPMEGEIDSMNVSVAAGILIFEAKRQRIAL</sequence>
<dbReference type="AlphaFoldDB" id="A0A5C6YKQ8"/>
<accession>A0A5C6YKQ8</accession>
<evidence type="ECO:0000256" key="3">
    <source>
        <dbReference type="ARBA" id="ARBA00022679"/>
    </source>
</evidence>
<dbReference type="EMBL" id="VORU01000015">
    <property type="protein sequence ID" value="TXD68081.1"/>
    <property type="molecule type" value="Genomic_DNA"/>
</dbReference>
<dbReference type="PANTHER" id="PTHR43191">
    <property type="entry name" value="RRNA METHYLTRANSFERASE 3"/>
    <property type="match status" value="1"/>
</dbReference>
<evidence type="ECO:0000313" key="6">
    <source>
        <dbReference type="EMBL" id="TXD68081.1"/>
    </source>
</evidence>
<dbReference type="InterPro" id="IPR029028">
    <property type="entry name" value="Alpha/beta_knot_MTases"/>
</dbReference>
<dbReference type="InterPro" id="IPR029064">
    <property type="entry name" value="Ribosomal_eL30-like_sf"/>
</dbReference>
<feature type="domain" description="tRNA/rRNA methyltransferase SpoU type" evidence="4">
    <location>
        <begin position="126"/>
        <end position="264"/>
    </location>
</feature>
<dbReference type="OrthoDB" id="9794400at2"/>
<keyword evidence="2 6" id="KW-0489">Methyltransferase</keyword>
<dbReference type="PANTHER" id="PTHR43191:SF2">
    <property type="entry name" value="RRNA METHYLTRANSFERASE 3, MITOCHONDRIAL"/>
    <property type="match status" value="1"/>
</dbReference>
<dbReference type="RefSeq" id="WP_111816970.1">
    <property type="nucleotide sequence ID" value="NZ_CBCRZQ010000013.1"/>
</dbReference>
<comment type="similarity">
    <text evidence="1">Belongs to the class IV-like SAM-binding methyltransferase superfamily. RNA methyltransferase TrmH family.</text>
</comment>
<feature type="domain" description="MRM3-like substrate binding" evidence="5">
    <location>
        <begin position="10"/>
        <end position="100"/>
    </location>
</feature>
<comment type="caution">
    <text evidence="6">The sequence shown here is derived from an EMBL/GenBank/DDBJ whole genome shotgun (WGS) entry which is preliminary data.</text>
</comment>
<dbReference type="CDD" id="cd18104">
    <property type="entry name" value="SpoU-like_RNA-MTase"/>
    <property type="match status" value="1"/>
</dbReference>
<reference evidence="6 7" key="1">
    <citation type="submission" date="2019-08" db="EMBL/GenBank/DDBJ databases">
        <title>Genome of Aequorivita lipolytica Y10-2 (type strain).</title>
        <authorList>
            <person name="Bowman J.P."/>
        </authorList>
    </citation>
    <scope>NUCLEOTIDE SEQUENCE [LARGE SCALE GENOMIC DNA]</scope>
    <source>
        <strain evidence="6 7">Y10-2</strain>
    </source>
</reference>
<dbReference type="SUPFAM" id="SSF55315">
    <property type="entry name" value="L30e-like"/>
    <property type="match status" value="1"/>
</dbReference>